<reference evidence="4" key="1">
    <citation type="journal article" date="2011" name="Nat. Commun.">
        <title>Effector diversification within compartments of the Leptosphaeria maculans genome affected by Repeat-Induced Point mutations.</title>
        <authorList>
            <person name="Rouxel T."/>
            <person name="Grandaubert J."/>
            <person name="Hane J.K."/>
            <person name="Hoede C."/>
            <person name="van de Wouw A.P."/>
            <person name="Couloux A."/>
            <person name="Dominguez V."/>
            <person name="Anthouard V."/>
            <person name="Bally P."/>
            <person name="Bourras S."/>
            <person name="Cozijnsen A.J."/>
            <person name="Ciuffetti L.M."/>
            <person name="Degrave A."/>
            <person name="Dilmaghani A."/>
            <person name="Duret L."/>
            <person name="Fudal I."/>
            <person name="Goodwin S.B."/>
            <person name="Gout L."/>
            <person name="Glaser N."/>
            <person name="Linglin J."/>
            <person name="Kema G.H.J."/>
            <person name="Lapalu N."/>
            <person name="Lawrence C.B."/>
            <person name="May K."/>
            <person name="Meyer M."/>
            <person name="Ollivier B."/>
            <person name="Poulain J."/>
            <person name="Schoch C.L."/>
            <person name="Simon A."/>
            <person name="Spatafora J.W."/>
            <person name="Stachowiak A."/>
            <person name="Turgeon B.G."/>
            <person name="Tyler B.M."/>
            <person name="Vincent D."/>
            <person name="Weissenbach J."/>
            <person name="Amselem J."/>
            <person name="Quesneville H."/>
            <person name="Oliver R.P."/>
            <person name="Wincker P."/>
            <person name="Balesdent M.-H."/>
            <person name="Howlett B.J."/>
        </authorList>
    </citation>
    <scope>NUCLEOTIDE SEQUENCE [LARGE SCALE GENOMIC DNA]</scope>
    <source>
        <strain evidence="4">JN3 / isolate v23.1.3 / race Av1-4-5-6-7-8</strain>
    </source>
</reference>
<feature type="region of interest" description="Disordered" evidence="1">
    <location>
        <begin position="1"/>
        <end position="21"/>
    </location>
</feature>
<gene>
    <name evidence="3" type="ORF">LEMA_uP026870.1</name>
</gene>
<evidence type="ECO:0000313" key="3">
    <source>
        <dbReference type="EMBL" id="CBX95535.1"/>
    </source>
</evidence>
<dbReference type="Proteomes" id="UP000002668">
    <property type="component" value="Genome"/>
</dbReference>
<dbReference type="AlphaFoldDB" id="E4ZVA9"/>
<protein>
    <submittedName>
        <fullName evidence="3">Predicted protein</fullName>
    </submittedName>
</protein>
<name>E4ZVA9_LEPMJ</name>
<evidence type="ECO:0000256" key="2">
    <source>
        <dbReference type="SAM" id="Phobius"/>
    </source>
</evidence>
<evidence type="ECO:0000313" key="4">
    <source>
        <dbReference type="Proteomes" id="UP000002668"/>
    </source>
</evidence>
<organism evidence="4">
    <name type="scientific">Leptosphaeria maculans (strain JN3 / isolate v23.1.3 / race Av1-4-5-6-7-8)</name>
    <name type="common">Blackleg fungus</name>
    <name type="synonym">Phoma lingam</name>
    <dbReference type="NCBI Taxonomy" id="985895"/>
    <lineage>
        <taxon>Eukaryota</taxon>
        <taxon>Fungi</taxon>
        <taxon>Dikarya</taxon>
        <taxon>Ascomycota</taxon>
        <taxon>Pezizomycotina</taxon>
        <taxon>Dothideomycetes</taxon>
        <taxon>Pleosporomycetidae</taxon>
        <taxon>Pleosporales</taxon>
        <taxon>Pleosporineae</taxon>
        <taxon>Leptosphaeriaceae</taxon>
        <taxon>Plenodomus</taxon>
        <taxon>Plenodomus lingam/Leptosphaeria maculans species complex</taxon>
    </lineage>
</organism>
<dbReference type="EMBL" id="FP929127">
    <property type="protein sequence ID" value="CBX95535.1"/>
    <property type="molecule type" value="Genomic_DNA"/>
</dbReference>
<keyword evidence="2" id="KW-0812">Transmembrane</keyword>
<keyword evidence="2" id="KW-1133">Transmembrane helix</keyword>
<keyword evidence="4" id="KW-1185">Reference proteome</keyword>
<evidence type="ECO:0000256" key="1">
    <source>
        <dbReference type="SAM" id="MobiDB-lite"/>
    </source>
</evidence>
<proteinExistence type="predicted"/>
<accession>E4ZVA9</accession>
<feature type="transmembrane region" description="Helical" evidence="2">
    <location>
        <begin position="24"/>
        <end position="41"/>
    </location>
</feature>
<sequence length="48" mass="5358">MAAIKTDPSIGDSDHHERSGKPPIIRPFTFMLLVPIILCICKHTAETR</sequence>
<dbReference type="InParanoid" id="E4ZVA9"/>
<keyword evidence="2" id="KW-0472">Membrane</keyword>
<dbReference type="HOGENOM" id="CLU_3160121_0_0_1"/>
<dbReference type="VEuPathDB" id="FungiDB:LEMA_uP026870.1"/>